<sequence length="139" mass="15639">MLVEFVDDRRCFFCGEQNPRGFSLRFREENGWTVAETVVPWYLQGFAGVVHGGVVASLLDEVMSHSVKHAGIFAVTGTLKVKYLKPCPTEKILLLRGQVRRREGRIVAAFGEILYDGERVAEAEGIFVIPKDKGVRNRE</sequence>
<dbReference type="EMBL" id="DTIY01000015">
    <property type="protein sequence ID" value="HGY38624.1"/>
    <property type="molecule type" value="Genomic_DNA"/>
</dbReference>
<protein>
    <submittedName>
        <fullName evidence="2">PaaI family thioesterase</fullName>
    </submittedName>
</protein>
<dbReference type="InterPro" id="IPR029069">
    <property type="entry name" value="HotDog_dom_sf"/>
</dbReference>
<dbReference type="InterPro" id="IPR052061">
    <property type="entry name" value="PTE-AB_protein"/>
</dbReference>
<dbReference type="CDD" id="cd03443">
    <property type="entry name" value="PaaI_thioesterase"/>
    <property type="match status" value="1"/>
</dbReference>
<dbReference type="InterPro" id="IPR006683">
    <property type="entry name" value="Thioestr_dom"/>
</dbReference>
<dbReference type="Gene3D" id="3.10.129.10">
    <property type="entry name" value="Hotdog Thioesterase"/>
    <property type="match status" value="1"/>
</dbReference>
<proteinExistence type="predicted"/>
<dbReference type="SUPFAM" id="SSF54637">
    <property type="entry name" value="Thioesterase/thiol ester dehydrase-isomerase"/>
    <property type="match status" value="1"/>
</dbReference>
<dbReference type="PANTHER" id="PTHR47260:SF1">
    <property type="entry name" value="UPF0644 PROTEIN PB2B4.06"/>
    <property type="match status" value="1"/>
</dbReference>
<organism evidence="2">
    <name type="scientific">Candidatus Caldatribacterium saccharofermentans</name>
    <dbReference type="NCBI Taxonomy" id="1454753"/>
    <lineage>
        <taxon>Bacteria</taxon>
        <taxon>Pseudomonadati</taxon>
        <taxon>Atribacterota</taxon>
        <taxon>Atribacteria</taxon>
        <taxon>Atribacterales</taxon>
        <taxon>Candidatus Caldatribacteriaceae</taxon>
        <taxon>Candidatus Caldatribacterium</taxon>
    </lineage>
</organism>
<reference evidence="2" key="1">
    <citation type="journal article" date="2020" name="mSystems">
        <title>Genome- and Community-Level Interaction Insights into Carbon Utilization and Element Cycling Functions of Hydrothermarchaeota in Hydrothermal Sediment.</title>
        <authorList>
            <person name="Zhou Z."/>
            <person name="Liu Y."/>
            <person name="Xu W."/>
            <person name="Pan J."/>
            <person name="Luo Z.H."/>
            <person name="Li M."/>
        </authorList>
    </citation>
    <scope>NUCLEOTIDE SEQUENCE [LARGE SCALE GENOMIC DNA]</scope>
    <source>
        <strain evidence="2">SpSt-82</strain>
    </source>
</reference>
<dbReference type="Pfam" id="PF03061">
    <property type="entry name" value="4HBT"/>
    <property type="match status" value="1"/>
</dbReference>
<comment type="caution">
    <text evidence="2">The sequence shown here is derived from an EMBL/GenBank/DDBJ whole genome shotgun (WGS) entry which is preliminary data.</text>
</comment>
<evidence type="ECO:0000313" key="2">
    <source>
        <dbReference type="EMBL" id="HGY38624.1"/>
    </source>
</evidence>
<dbReference type="AlphaFoldDB" id="A0A7V4TGD5"/>
<accession>A0A7V4TGD5</accession>
<feature type="domain" description="Thioesterase" evidence="1">
    <location>
        <begin position="48"/>
        <end position="113"/>
    </location>
</feature>
<dbReference type="PANTHER" id="PTHR47260">
    <property type="entry name" value="UPF0644 PROTEIN PB2B4.06"/>
    <property type="match status" value="1"/>
</dbReference>
<gene>
    <name evidence="2" type="ORF">ENW11_02265</name>
</gene>
<evidence type="ECO:0000259" key="1">
    <source>
        <dbReference type="Pfam" id="PF03061"/>
    </source>
</evidence>
<dbReference type="GO" id="GO:0016790">
    <property type="term" value="F:thiolester hydrolase activity"/>
    <property type="evidence" value="ECO:0007669"/>
    <property type="project" value="UniProtKB-ARBA"/>
</dbReference>
<name>A0A7V4TGD5_9BACT</name>